<accession>A0AAV4LRF9</accession>
<sequence>MFFTRSPSCDEKLWKTRCGYAWEGLSRSASVVPEDHLGELEVGRRAVRQVADDHGVGLAPVLVEEHDVGDVFGLAELHEVLEDVRAPVHALGVGYEEADFLGELREPRGGVAGGGDHDPRVLDSCRLFTSLAGRFATTVTAQQQFLHPTQPTYEGVLVVRVGVLLAVVVIQEVQRPLDLATEMAQLGGDRLVVLQGVLELPGPLQRGALPLLLRLGEEVLAALPERLAQHRCTAAVDVTPWCAVCWLPCCCSGGGCRYDVRAAPLKKLSSDVCPEMGDCLGGVVFSRGEASHSSLNSHILHFQASFLCATREGRGVAAYVHRLRVAVAVPEVEELHGRGHLGQALEGGAEPLLELRQAPLREELLGHEGRVLVALEGLVQLGELHVAAAHPLQHQAVELHLQRGALHLRRPRLPALAARLGVGDAHLLRPRRPRADDLQLVDDAAEDVAVEVGEEPELAALAGVQQLLDEVDGVEQLDAQDLLVGLDLHLDDLVVLQLQLLVAFRALLHFLRDALAPGYERELRLLFAPELRRQVGDGQRPVLPEPDHGGEGGGGGALLRGERLIEVVFDVRDEAVDGFVV</sequence>
<dbReference type="Proteomes" id="UP001497744">
    <property type="component" value="Unassembled WGS sequence"/>
</dbReference>
<dbReference type="EMBL" id="BPLF01000001">
    <property type="protein sequence ID" value="GIX62343.1"/>
    <property type="molecule type" value="Genomic_DNA"/>
</dbReference>
<name>A0AAV4LRF9_BABCB</name>
<feature type="region of interest" description="Disordered" evidence="1">
    <location>
        <begin position="537"/>
        <end position="556"/>
    </location>
</feature>
<evidence type="ECO:0000256" key="1">
    <source>
        <dbReference type="SAM" id="MobiDB-lite"/>
    </source>
</evidence>
<evidence type="ECO:0000313" key="3">
    <source>
        <dbReference type="Proteomes" id="UP001497744"/>
    </source>
</evidence>
<gene>
    <name evidence="2" type="ORF">BcabD6B2_17780</name>
</gene>
<comment type="caution">
    <text evidence="2">The sequence shown here is derived from an EMBL/GenBank/DDBJ whole genome shotgun (WGS) entry which is preliminary data.</text>
</comment>
<proteinExistence type="predicted"/>
<dbReference type="GeneID" id="94193824"/>
<dbReference type="RefSeq" id="XP_067714412.1">
    <property type="nucleotide sequence ID" value="XM_067858311.1"/>
</dbReference>
<keyword evidence="3" id="KW-1185">Reference proteome</keyword>
<reference evidence="2 3" key="1">
    <citation type="submission" date="2021-06" db="EMBL/GenBank/DDBJ databases">
        <title>Genome sequence of Babesia caballi.</title>
        <authorList>
            <person name="Yamagishi J."/>
            <person name="Kidaka T."/>
            <person name="Ochi A."/>
        </authorList>
    </citation>
    <scope>NUCLEOTIDE SEQUENCE [LARGE SCALE GENOMIC DNA]</scope>
    <source>
        <strain evidence="2">USDA-D6B2</strain>
    </source>
</reference>
<evidence type="ECO:0000313" key="2">
    <source>
        <dbReference type="EMBL" id="GIX62343.1"/>
    </source>
</evidence>
<protein>
    <submittedName>
        <fullName evidence="2">Semaphorin-3F-like isoform X1</fullName>
    </submittedName>
</protein>
<organism evidence="2 3">
    <name type="scientific">Babesia caballi</name>
    <dbReference type="NCBI Taxonomy" id="5871"/>
    <lineage>
        <taxon>Eukaryota</taxon>
        <taxon>Sar</taxon>
        <taxon>Alveolata</taxon>
        <taxon>Apicomplexa</taxon>
        <taxon>Aconoidasida</taxon>
        <taxon>Piroplasmida</taxon>
        <taxon>Babesiidae</taxon>
        <taxon>Babesia</taxon>
    </lineage>
</organism>
<dbReference type="AlphaFoldDB" id="A0AAV4LRF9"/>